<evidence type="ECO:0000256" key="6">
    <source>
        <dbReference type="ARBA" id="ARBA00022842"/>
    </source>
</evidence>
<evidence type="ECO:0000256" key="5">
    <source>
        <dbReference type="ARBA" id="ARBA00022801"/>
    </source>
</evidence>
<accession>A0A176W6A7</accession>
<keyword evidence="6" id="KW-0460">Magnesium</keyword>
<comment type="catalytic activity">
    <reaction evidence="7">
        <text>diphosphate + H2O = 2 phosphate + H(+)</text>
        <dbReference type="Rhea" id="RHEA:24576"/>
        <dbReference type="ChEBI" id="CHEBI:15377"/>
        <dbReference type="ChEBI" id="CHEBI:15378"/>
        <dbReference type="ChEBI" id="CHEBI:33019"/>
        <dbReference type="ChEBI" id="CHEBI:43474"/>
        <dbReference type="EC" id="3.6.1.1"/>
    </reaction>
</comment>
<dbReference type="AlphaFoldDB" id="A0A176W6A7"/>
<sequence>MVSPTMVSEPRGGRRRMSRPGNEPQQSTTGARKLSATRHRRSRRSDFDSLQRTTSEPWVGIGPELLRRDCDATSRASTTVSFGPGSEQRFVAPVICVASSLLAGCAEAGRHGWTLARLDPGFSRGQESALSGLLCVLQEESESVDEALVQLPRATDGSAAAKEADLGEPATMANEGDAAVVASSPTNGSLSAGKPDAAPAAPASKPNGALHPLKYPRIASTSLSKRIMTSMSRRSVAAHPWHDLEIGPDAPTIFNMVVEIGKGGKVKYELDKKSGLIKVDRVLYSSVVYPHNYGFIPRTLCEDNDPMDVLVLMQEPVLPGCFLRAKAIGLMPMIDQGEKDDKIIAVCADDPEYRHYTDIKELAPHRLAEIRRFFEDYKKNENKEVAVDQFMGAEHAVEAISHSMDLYAQYIVESLRQ</sequence>
<reference evidence="9" key="1">
    <citation type="submission" date="2016-03" db="EMBL/GenBank/DDBJ databases">
        <title>Mechanisms controlling the formation of the plant cell surface in tip-growing cells are functionally conserved among land plants.</title>
        <authorList>
            <person name="Honkanen S."/>
            <person name="Jones V.A."/>
            <person name="Morieri G."/>
            <person name="Champion C."/>
            <person name="Hetherington A.J."/>
            <person name="Kelly S."/>
            <person name="Saint-Marcoux D."/>
            <person name="Proust H."/>
            <person name="Prescott H."/>
            <person name="Dolan L."/>
        </authorList>
    </citation>
    <scope>NUCLEOTIDE SEQUENCE [LARGE SCALE GENOMIC DNA]</scope>
    <source>
        <tissue evidence="9">Whole gametophyte</tissue>
    </source>
</reference>
<dbReference type="GO" id="GO:0005737">
    <property type="term" value="C:cytoplasm"/>
    <property type="evidence" value="ECO:0007669"/>
    <property type="project" value="InterPro"/>
</dbReference>
<evidence type="ECO:0000256" key="7">
    <source>
        <dbReference type="ARBA" id="ARBA00047820"/>
    </source>
</evidence>
<protein>
    <recommendedName>
        <fullName evidence="3">inorganic diphosphatase</fullName>
        <ecNumber evidence="3">3.6.1.1</ecNumber>
    </recommendedName>
</protein>
<dbReference type="FunFam" id="3.90.80.10:FF:000002">
    <property type="entry name" value="Soluble inorganic pyrophosphatase 4"/>
    <property type="match status" value="1"/>
</dbReference>
<keyword evidence="10" id="KW-1185">Reference proteome</keyword>
<feature type="region of interest" description="Disordered" evidence="8">
    <location>
        <begin position="1"/>
        <end position="54"/>
    </location>
</feature>
<dbReference type="EMBL" id="LVLJ01001765">
    <property type="protein sequence ID" value="OAE28141.1"/>
    <property type="molecule type" value="Genomic_DNA"/>
</dbReference>
<dbReference type="GO" id="GO:0006796">
    <property type="term" value="P:phosphate-containing compound metabolic process"/>
    <property type="evidence" value="ECO:0007669"/>
    <property type="project" value="InterPro"/>
</dbReference>
<keyword evidence="4" id="KW-0479">Metal-binding</keyword>
<comment type="similarity">
    <text evidence="2">Belongs to the PPase family.</text>
</comment>
<dbReference type="InterPro" id="IPR036649">
    <property type="entry name" value="Pyrophosphatase_sf"/>
</dbReference>
<organism evidence="9 10">
    <name type="scientific">Marchantia polymorpha subsp. ruderalis</name>
    <dbReference type="NCBI Taxonomy" id="1480154"/>
    <lineage>
        <taxon>Eukaryota</taxon>
        <taxon>Viridiplantae</taxon>
        <taxon>Streptophyta</taxon>
        <taxon>Embryophyta</taxon>
        <taxon>Marchantiophyta</taxon>
        <taxon>Marchantiopsida</taxon>
        <taxon>Marchantiidae</taxon>
        <taxon>Marchantiales</taxon>
        <taxon>Marchantiaceae</taxon>
        <taxon>Marchantia</taxon>
    </lineage>
</organism>
<dbReference type="SUPFAM" id="SSF50324">
    <property type="entry name" value="Inorganic pyrophosphatase"/>
    <property type="match status" value="1"/>
</dbReference>
<dbReference type="Gene3D" id="3.90.80.10">
    <property type="entry name" value="Inorganic pyrophosphatase"/>
    <property type="match status" value="1"/>
</dbReference>
<evidence type="ECO:0000313" key="10">
    <source>
        <dbReference type="Proteomes" id="UP000077202"/>
    </source>
</evidence>
<keyword evidence="5" id="KW-0378">Hydrolase</keyword>
<evidence type="ECO:0000313" key="9">
    <source>
        <dbReference type="EMBL" id="OAE28141.1"/>
    </source>
</evidence>
<evidence type="ECO:0000256" key="4">
    <source>
        <dbReference type="ARBA" id="ARBA00022723"/>
    </source>
</evidence>
<dbReference type="HAMAP" id="MF_00209">
    <property type="entry name" value="Inorganic_PPase"/>
    <property type="match status" value="1"/>
</dbReference>
<evidence type="ECO:0000256" key="1">
    <source>
        <dbReference type="ARBA" id="ARBA00001946"/>
    </source>
</evidence>
<dbReference type="EC" id="3.6.1.1" evidence="3"/>
<dbReference type="Pfam" id="PF00719">
    <property type="entry name" value="Pyrophosphatase"/>
    <property type="match status" value="1"/>
</dbReference>
<evidence type="ECO:0000256" key="2">
    <source>
        <dbReference type="ARBA" id="ARBA00006220"/>
    </source>
</evidence>
<dbReference type="PANTHER" id="PTHR10286">
    <property type="entry name" value="INORGANIC PYROPHOSPHATASE"/>
    <property type="match status" value="1"/>
</dbReference>
<dbReference type="GO" id="GO:0000287">
    <property type="term" value="F:magnesium ion binding"/>
    <property type="evidence" value="ECO:0007669"/>
    <property type="project" value="InterPro"/>
</dbReference>
<gene>
    <name evidence="9" type="ORF">AXG93_638s1290</name>
</gene>
<dbReference type="InterPro" id="IPR008162">
    <property type="entry name" value="Pyrophosphatase"/>
</dbReference>
<feature type="compositionally biased region" description="Low complexity" evidence="8">
    <location>
        <begin position="191"/>
        <end position="209"/>
    </location>
</feature>
<comment type="caution">
    <text evidence="9">The sequence shown here is derived from an EMBL/GenBank/DDBJ whole genome shotgun (WGS) entry which is preliminary data.</text>
</comment>
<feature type="region of interest" description="Disordered" evidence="8">
    <location>
        <begin position="177"/>
        <end position="211"/>
    </location>
</feature>
<dbReference type="Proteomes" id="UP000077202">
    <property type="component" value="Unassembled WGS sequence"/>
</dbReference>
<dbReference type="GO" id="GO:0004427">
    <property type="term" value="F:inorganic diphosphate phosphatase activity"/>
    <property type="evidence" value="ECO:0007669"/>
    <property type="project" value="UniProtKB-EC"/>
</dbReference>
<proteinExistence type="inferred from homology"/>
<comment type="cofactor">
    <cofactor evidence="1">
        <name>Mg(2+)</name>
        <dbReference type="ChEBI" id="CHEBI:18420"/>
    </cofactor>
</comment>
<evidence type="ECO:0000256" key="8">
    <source>
        <dbReference type="SAM" id="MobiDB-lite"/>
    </source>
</evidence>
<evidence type="ECO:0000256" key="3">
    <source>
        <dbReference type="ARBA" id="ARBA00012146"/>
    </source>
</evidence>
<name>A0A176W6A7_MARPO</name>
<dbReference type="CDD" id="cd00412">
    <property type="entry name" value="pyrophosphatase"/>
    <property type="match status" value="1"/>
</dbReference>
<dbReference type="PROSITE" id="PS00387">
    <property type="entry name" value="PPASE"/>
    <property type="match status" value="1"/>
</dbReference>